<reference evidence="1" key="1">
    <citation type="submission" date="2020-04" db="EMBL/GenBank/DDBJ databases">
        <authorList>
            <person name="Chiriac C."/>
            <person name="Salcher M."/>
            <person name="Ghai R."/>
            <person name="Kavagutti S V."/>
        </authorList>
    </citation>
    <scope>NUCLEOTIDE SEQUENCE</scope>
</reference>
<proteinExistence type="predicted"/>
<organism evidence="1">
    <name type="scientific">uncultured Caudovirales phage</name>
    <dbReference type="NCBI Taxonomy" id="2100421"/>
    <lineage>
        <taxon>Viruses</taxon>
        <taxon>Duplodnaviria</taxon>
        <taxon>Heunggongvirae</taxon>
        <taxon>Uroviricota</taxon>
        <taxon>Caudoviricetes</taxon>
        <taxon>Peduoviridae</taxon>
        <taxon>Maltschvirus</taxon>
        <taxon>Maltschvirus maltsch</taxon>
    </lineage>
</organism>
<dbReference type="EMBL" id="LR796697">
    <property type="protein sequence ID" value="CAB4160073.1"/>
    <property type="molecule type" value="Genomic_DNA"/>
</dbReference>
<evidence type="ECO:0000313" key="1">
    <source>
        <dbReference type="EMBL" id="CAB4160073.1"/>
    </source>
</evidence>
<protein>
    <submittedName>
        <fullName evidence="1">Uncharacterized protein</fullName>
    </submittedName>
</protein>
<name>A0A6J5NMK6_9CAUD</name>
<gene>
    <name evidence="1" type="ORF">UFOVP723_55</name>
</gene>
<sequence>MEKLKHLLIEAKTSCPIATQDVHVNLENRQHAIDEYHYGPANPDKPGKYWKDAAKRWKTTEAEVKSMRCGNCAAFDVSKKMLDCIEKGIKSGEYGDEPGVDAKATVKQSGLGYCNFFKFKCAASRTCAAWVTGGPIK</sequence>
<accession>A0A6J5NMK6</accession>